<dbReference type="PANTHER" id="PTHR24114:SF49">
    <property type="entry name" value="LEUCINE-RICH REPEAT-CONTAINING PROTEIN 74A"/>
    <property type="match status" value="1"/>
</dbReference>
<evidence type="ECO:0000313" key="2">
    <source>
        <dbReference type="Ensembl" id="ENSAOCP00000038302.1"/>
    </source>
</evidence>
<dbReference type="InterPro" id="IPR052394">
    <property type="entry name" value="LRR-containing"/>
</dbReference>
<reference evidence="2 3" key="1">
    <citation type="submission" date="2022-01" db="EMBL/GenBank/DDBJ databases">
        <title>A chromosome-scale genome assembly of the false clownfish, Amphiprion ocellaris.</title>
        <authorList>
            <person name="Ryu T."/>
        </authorList>
    </citation>
    <scope>NUCLEOTIDE SEQUENCE [LARGE SCALE GENOMIC DNA]</scope>
</reference>
<accession>A0AAQ5XBP4</accession>
<proteinExistence type="predicted"/>
<evidence type="ECO:0000313" key="3">
    <source>
        <dbReference type="Proteomes" id="UP001501940"/>
    </source>
</evidence>
<dbReference type="Ensembl" id="ENSAOCT00000071509.1">
    <property type="protein sequence ID" value="ENSAOCP00000038302.1"/>
    <property type="gene ID" value="ENSAOCG00000032579.1"/>
</dbReference>
<dbReference type="Proteomes" id="UP001501940">
    <property type="component" value="Chromosome 12"/>
</dbReference>
<dbReference type="InterPro" id="IPR032675">
    <property type="entry name" value="LRR_dom_sf"/>
</dbReference>
<reference evidence="2" key="3">
    <citation type="submission" date="2025-09" db="UniProtKB">
        <authorList>
            <consortium name="Ensembl"/>
        </authorList>
    </citation>
    <scope>IDENTIFICATION</scope>
</reference>
<evidence type="ECO:0000256" key="1">
    <source>
        <dbReference type="SAM" id="MobiDB-lite"/>
    </source>
</evidence>
<feature type="compositionally biased region" description="Polar residues" evidence="1">
    <location>
        <begin position="35"/>
        <end position="44"/>
    </location>
</feature>
<dbReference type="AlphaFoldDB" id="A0AAQ5XBP4"/>
<protein>
    <submittedName>
        <fullName evidence="2">Uncharacterized protein</fullName>
    </submittedName>
</protein>
<dbReference type="SUPFAM" id="SSF52047">
    <property type="entry name" value="RNI-like"/>
    <property type="match status" value="1"/>
</dbReference>
<name>A0AAQ5XBP4_AMPOC</name>
<organism evidence="2 3">
    <name type="scientific">Amphiprion ocellaris</name>
    <name type="common">Clown anemonefish</name>
    <dbReference type="NCBI Taxonomy" id="80972"/>
    <lineage>
        <taxon>Eukaryota</taxon>
        <taxon>Metazoa</taxon>
        <taxon>Chordata</taxon>
        <taxon>Craniata</taxon>
        <taxon>Vertebrata</taxon>
        <taxon>Euteleostomi</taxon>
        <taxon>Actinopterygii</taxon>
        <taxon>Neopterygii</taxon>
        <taxon>Teleostei</taxon>
        <taxon>Neoteleostei</taxon>
        <taxon>Acanthomorphata</taxon>
        <taxon>Ovalentaria</taxon>
        <taxon>Pomacentridae</taxon>
        <taxon>Amphiprion</taxon>
    </lineage>
</organism>
<keyword evidence="3" id="KW-1185">Reference proteome</keyword>
<reference evidence="2" key="2">
    <citation type="submission" date="2025-08" db="UniProtKB">
        <authorList>
            <consortium name="Ensembl"/>
        </authorList>
    </citation>
    <scope>IDENTIFICATION</scope>
</reference>
<sequence length="173" mass="19231">MCLCFDCSFQADNQLISPVSSCGAMDEPEEKIQPPGQSVQSTEGQDQKKSTQDQDGDLYLQACRQMRTVPVSSFICHLDKTDLNWNHYGVGPQGVKALAIALQSDTVITHLELEDNSLRAEGIRPLMEMLHQNTTIQTSTFSSLSNRATAWSKSWTSVTTNSVKEEENTWVIC</sequence>
<dbReference type="GeneTree" id="ENSGT00940000154297"/>
<dbReference type="Gene3D" id="3.80.10.10">
    <property type="entry name" value="Ribonuclease Inhibitor"/>
    <property type="match status" value="1"/>
</dbReference>
<feature type="region of interest" description="Disordered" evidence="1">
    <location>
        <begin position="20"/>
        <end position="54"/>
    </location>
</feature>
<dbReference type="PANTHER" id="PTHR24114">
    <property type="entry name" value="LEUCINE RICH REPEAT FAMILY PROTEIN"/>
    <property type="match status" value="1"/>
</dbReference>